<reference evidence="2" key="1">
    <citation type="submission" date="2022-06" db="EMBL/GenBank/DDBJ databases">
        <title>Aeoliella straminimaris, a novel planctomycete from sediments.</title>
        <authorList>
            <person name="Vitorino I.R."/>
            <person name="Lage O.M."/>
        </authorList>
    </citation>
    <scope>NUCLEOTIDE SEQUENCE</scope>
    <source>
        <strain evidence="2">ICT_H6.2</strain>
    </source>
</reference>
<dbReference type="Proteomes" id="UP001155241">
    <property type="component" value="Unassembled WGS sequence"/>
</dbReference>
<feature type="domain" description="PilZ" evidence="1">
    <location>
        <begin position="45"/>
        <end position="112"/>
    </location>
</feature>
<dbReference type="InterPro" id="IPR009875">
    <property type="entry name" value="PilZ_domain"/>
</dbReference>
<dbReference type="EMBL" id="JAMXLR010000024">
    <property type="protein sequence ID" value="MCO6043514.1"/>
    <property type="molecule type" value="Genomic_DNA"/>
</dbReference>
<evidence type="ECO:0000259" key="1">
    <source>
        <dbReference type="Pfam" id="PF07238"/>
    </source>
</evidence>
<sequence length="127" mass="14730">MLDISSQEQLNVPNWGSLPDKVQLPQRLVDFLEKEGPMPVKPDSRRGYHRMYLRSRAVMLYHDRFYAVYLSDVSRTGAGFYTPVQVLPASSVQLWMEDGQCFRVRARNCTRMGDRCYRCGGVFSRDT</sequence>
<name>A0A9X2JI27_9BACT</name>
<dbReference type="GO" id="GO:0035438">
    <property type="term" value="F:cyclic-di-GMP binding"/>
    <property type="evidence" value="ECO:0007669"/>
    <property type="project" value="InterPro"/>
</dbReference>
<dbReference type="Pfam" id="PF07238">
    <property type="entry name" value="PilZ"/>
    <property type="match status" value="1"/>
</dbReference>
<comment type="caution">
    <text evidence="2">The sequence shown here is derived from an EMBL/GenBank/DDBJ whole genome shotgun (WGS) entry which is preliminary data.</text>
</comment>
<dbReference type="RefSeq" id="WP_252851620.1">
    <property type="nucleotide sequence ID" value="NZ_JAMXLR010000024.1"/>
</dbReference>
<gene>
    <name evidence="2" type="ORF">NG895_06305</name>
</gene>
<keyword evidence="3" id="KW-1185">Reference proteome</keyword>
<organism evidence="2 3">
    <name type="scientific">Aeoliella straminimaris</name>
    <dbReference type="NCBI Taxonomy" id="2954799"/>
    <lineage>
        <taxon>Bacteria</taxon>
        <taxon>Pseudomonadati</taxon>
        <taxon>Planctomycetota</taxon>
        <taxon>Planctomycetia</taxon>
        <taxon>Pirellulales</taxon>
        <taxon>Lacipirellulaceae</taxon>
        <taxon>Aeoliella</taxon>
    </lineage>
</organism>
<evidence type="ECO:0000313" key="2">
    <source>
        <dbReference type="EMBL" id="MCO6043514.1"/>
    </source>
</evidence>
<dbReference type="SUPFAM" id="SSF141371">
    <property type="entry name" value="PilZ domain-like"/>
    <property type="match status" value="1"/>
</dbReference>
<accession>A0A9X2JI27</accession>
<proteinExistence type="predicted"/>
<evidence type="ECO:0000313" key="3">
    <source>
        <dbReference type="Proteomes" id="UP001155241"/>
    </source>
</evidence>
<dbReference type="AlphaFoldDB" id="A0A9X2JI27"/>
<protein>
    <submittedName>
        <fullName evidence="2">PilZ domain-containing protein</fullName>
    </submittedName>
</protein>